<dbReference type="EMBL" id="CAJOBA010030361">
    <property type="protein sequence ID" value="CAF3954400.1"/>
    <property type="molecule type" value="Genomic_DNA"/>
</dbReference>
<evidence type="ECO:0000313" key="7">
    <source>
        <dbReference type="Proteomes" id="UP000663829"/>
    </source>
</evidence>
<sequence>MGMFMYTNAQTDDIDVSEYSGLRIILWKQRNSWDYIVVASNSGSGNNQNQFNKPGGVYVDEQTLTVYIVDTSNHRIQKWLKNSTAGITMAGAKNDSSGTQNKSA</sequence>
<dbReference type="EMBL" id="CAJOBC010035377">
    <property type="protein sequence ID" value="CAF4112750.1"/>
    <property type="molecule type" value="Genomic_DNA"/>
</dbReference>
<proteinExistence type="predicted"/>
<dbReference type="Pfam" id="PF01436">
    <property type="entry name" value="NHL"/>
    <property type="match status" value="1"/>
</dbReference>
<dbReference type="Proteomes" id="UP000677228">
    <property type="component" value="Unassembled WGS sequence"/>
</dbReference>
<dbReference type="Proteomes" id="UP000681722">
    <property type="component" value="Unassembled WGS sequence"/>
</dbReference>
<accession>A0A815DQI3</accession>
<dbReference type="InterPro" id="IPR001258">
    <property type="entry name" value="NHL_repeat"/>
</dbReference>
<evidence type="ECO:0000256" key="1">
    <source>
        <dbReference type="ARBA" id="ARBA00022737"/>
    </source>
</evidence>
<dbReference type="PROSITE" id="PS51125">
    <property type="entry name" value="NHL"/>
    <property type="match status" value="1"/>
</dbReference>
<keyword evidence="7" id="KW-1185">Reference proteome</keyword>
<dbReference type="EMBL" id="CAJNOQ010012296">
    <property type="protein sequence ID" value="CAF1296811.1"/>
    <property type="molecule type" value="Genomic_DNA"/>
</dbReference>
<evidence type="ECO:0000256" key="2">
    <source>
        <dbReference type="PROSITE-ProRule" id="PRU00504"/>
    </source>
</evidence>
<dbReference type="InterPro" id="IPR011042">
    <property type="entry name" value="6-blade_b-propeller_TolB-like"/>
</dbReference>
<dbReference type="Proteomes" id="UP000682733">
    <property type="component" value="Unassembled WGS sequence"/>
</dbReference>
<organism evidence="4 7">
    <name type="scientific">Didymodactylos carnosus</name>
    <dbReference type="NCBI Taxonomy" id="1234261"/>
    <lineage>
        <taxon>Eukaryota</taxon>
        <taxon>Metazoa</taxon>
        <taxon>Spiralia</taxon>
        <taxon>Gnathifera</taxon>
        <taxon>Rotifera</taxon>
        <taxon>Eurotatoria</taxon>
        <taxon>Bdelloidea</taxon>
        <taxon>Philodinida</taxon>
        <taxon>Philodinidae</taxon>
        <taxon>Didymodactylos</taxon>
    </lineage>
</organism>
<evidence type="ECO:0000313" key="6">
    <source>
        <dbReference type="EMBL" id="CAF4112750.1"/>
    </source>
</evidence>
<dbReference type="EMBL" id="CAJNOK010011826">
    <property type="protein sequence ID" value="CAF1149430.1"/>
    <property type="molecule type" value="Genomic_DNA"/>
</dbReference>
<protein>
    <submittedName>
        <fullName evidence="4">Uncharacterized protein</fullName>
    </submittedName>
</protein>
<comment type="caution">
    <text evidence="4">The sequence shown here is derived from an EMBL/GenBank/DDBJ whole genome shotgun (WGS) entry which is preliminary data.</text>
</comment>
<dbReference type="AlphaFoldDB" id="A0A815DQI3"/>
<name>A0A815DQI3_9BILA</name>
<evidence type="ECO:0000313" key="5">
    <source>
        <dbReference type="EMBL" id="CAF3954400.1"/>
    </source>
</evidence>
<dbReference type="Proteomes" id="UP000663829">
    <property type="component" value="Unassembled WGS sequence"/>
</dbReference>
<feature type="repeat" description="NHL" evidence="2">
    <location>
        <begin position="45"/>
        <end position="82"/>
    </location>
</feature>
<evidence type="ECO:0000313" key="3">
    <source>
        <dbReference type="EMBL" id="CAF1149430.1"/>
    </source>
</evidence>
<gene>
    <name evidence="4" type="ORF">GPM918_LOCUS28316</name>
    <name evidence="3" type="ORF">OVA965_LOCUS21528</name>
    <name evidence="6" type="ORF">SRO942_LOCUS28806</name>
    <name evidence="5" type="ORF">TMI583_LOCUS22194</name>
</gene>
<dbReference type="Gene3D" id="2.120.10.30">
    <property type="entry name" value="TolB, C-terminal domain"/>
    <property type="match status" value="1"/>
</dbReference>
<keyword evidence="1" id="KW-0677">Repeat</keyword>
<evidence type="ECO:0000313" key="4">
    <source>
        <dbReference type="EMBL" id="CAF1296811.1"/>
    </source>
</evidence>
<reference evidence="4" key="1">
    <citation type="submission" date="2021-02" db="EMBL/GenBank/DDBJ databases">
        <authorList>
            <person name="Nowell W R."/>
        </authorList>
    </citation>
    <scope>NUCLEOTIDE SEQUENCE</scope>
</reference>